<dbReference type="SUPFAM" id="SSF50370">
    <property type="entry name" value="Ricin B-like lectins"/>
    <property type="match status" value="1"/>
</dbReference>
<feature type="domain" description="Ricin B lectin" evidence="1">
    <location>
        <begin position="5"/>
        <end position="137"/>
    </location>
</feature>
<dbReference type="CDD" id="cd23422">
    <property type="entry name" value="beta-trefoil_Ricin_MPL_CNL"/>
    <property type="match status" value="1"/>
</dbReference>
<comment type="caution">
    <text evidence="2">The sequence shown here is derived from an EMBL/GenBank/DDBJ whole genome shotgun (WGS) entry which is preliminary data.</text>
</comment>
<sequence>MVESGRTYKLVNAKAGNVLDLSGSDNKSLIGYDWHDGDNQKWHLVQEDGAWVLRNVSTGHYLGVEGEACDGTPVVAVYEPFRWDIWPDEEDSSTYRLFVPNTRYNLDLSDHGNPTPGTPVTLWSKWHPGKNQTWRFEDA</sequence>
<dbReference type="InterPro" id="IPR000772">
    <property type="entry name" value="Ricin_B_lectin"/>
</dbReference>
<organism evidence="2 3">
    <name type="scientific">Ganoderma sinense ZZ0214-1</name>
    <dbReference type="NCBI Taxonomy" id="1077348"/>
    <lineage>
        <taxon>Eukaryota</taxon>
        <taxon>Fungi</taxon>
        <taxon>Dikarya</taxon>
        <taxon>Basidiomycota</taxon>
        <taxon>Agaricomycotina</taxon>
        <taxon>Agaricomycetes</taxon>
        <taxon>Polyporales</taxon>
        <taxon>Polyporaceae</taxon>
        <taxon>Ganoderma</taxon>
    </lineage>
</organism>
<evidence type="ECO:0000313" key="2">
    <source>
        <dbReference type="EMBL" id="PIL34506.1"/>
    </source>
</evidence>
<dbReference type="InterPro" id="IPR035992">
    <property type="entry name" value="Ricin_B-like_lectins"/>
</dbReference>
<reference evidence="2 3" key="1">
    <citation type="journal article" date="2015" name="Sci. Rep.">
        <title>Chromosome-level genome map provides insights into diverse defense mechanisms in the medicinal fungus Ganoderma sinense.</title>
        <authorList>
            <person name="Zhu Y."/>
            <person name="Xu J."/>
            <person name="Sun C."/>
            <person name="Zhou S."/>
            <person name="Xu H."/>
            <person name="Nelson D.R."/>
            <person name="Qian J."/>
            <person name="Song J."/>
            <person name="Luo H."/>
            <person name="Xiang L."/>
            <person name="Li Y."/>
            <person name="Xu Z."/>
            <person name="Ji A."/>
            <person name="Wang L."/>
            <person name="Lu S."/>
            <person name="Hayward A."/>
            <person name="Sun W."/>
            <person name="Li X."/>
            <person name="Schwartz D.C."/>
            <person name="Wang Y."/>
            <person name="Chen S."/>
        </authorList>
    </citation>
    <scope>NUCLEOTIDE SEQUENCE [LARGE SCALE GENOMIC DNA]</scope>
    <source>
        <strain evidence="2 3">ZZ0214-1</strain>
    </source>
</reference>
<evidence type="ECO:0000313" key="3">
    <source>
        <dbReference type="Proteomes" id="UP000230002"/>
    </source>
</evidence>
<proteinExistence type="predicted"/>
<protein>
    <recommendedName>
        <fullName evidence="1">Ricin B lectin domain-containing protein</fullName>
    </recommendedName>
</protein>
<name>A0A2G8SL56_9APHY</name>
<dbReference type="Pfam" id="PF14200">
    <property type="entry name" value="RicinB_lectin_2"/>
    <property type="match status" value="2"/>
</dbReference>
<dbReference type="AlphaFoldDB" id="A0A2G8SL56"/>
<dbReference type="OrthoDB" id="2131701at2759"/>
<evidence type="ECO:0000259" key="1">
    <source>
        <dbReference type="SMART" id="SM00458"/>
    </source>
</evidence>
<dbReference type="PROSITE" id="PS50231">
    <property type="entry name" value="RICIN_B_LECTIN"/>
    <property type="match status" value="1"/>
</dbReference>
<dbReference type="Gene3D" id="2.80.10.50">
    <property type="match status" value="1"/>
</dbReference>
<dbReference type="Proteomes" id="UP000230002">
    <property type="component" value="Unassembled WGS sequence"/>
</dbReference>
<accession>A0A2G8SL56</accession>
<dbReference type="EMBL" id="AYKW01000005">
    <property type="protein sequence ID" value="PIL34506.1"/>
    <property type="molecule type" value="Genomic_DNA"/>
</dbReference>
<keyword evidence="3" id="KW-1185">Reference proteome</keyword>
<dbReference type="SMART" id="SM00458">
    <property type="entry name" value="RICIN"/>
    <property type="match status" value="1"/>
</dbReference>
<gene>
    <name evidence="2" type="ORF">GSI_03283</name>
</gene>